<dbReference type="Proteomes" id="UP001212152">
    <property type="component" value="Unassembled WGS sequence"/>
</dbReference>
<accession>A0AAD5TDL2</accession>
<proteinExistence type="predicted"/>
<sequence>MSSSPITAEPLSSHLLAAPAEGVVDAADGSGSLSEDEDDALAPTMSTATPMDSTDGSYTDLLNSPAAPPTRRRGSVLDDSIMREMLANRVAPVDAGTEDKQEVERMERMYVMLKWSKKYKRTLVRDANANWDAGDITSSADATDDRSTLQDGDGNSAALSLDQHGDSQSVMRNDMRGRRSSMHAGAFGAGRMFAESELDAALAEMGPVGDEATIATSVDDDDTGLDASHPSIGRGRRRGTLHIPHADALAPSEEASLRSSNTNSSLVSVQEASTAGECSLSIGSRRGTDRRGVLRTATRRASRPRNRVQFAEKPTMIPVSDCDDDDSAVSGDESHSEENDKEMHALQNAKARELTTSAGAKRRAVTGSADTLSSGTGLATPVSPQSPSLPGSGRDANDMAGGGGAVFGKAAVRKLAKAFKRAFSPGRLTPPVRVHAAPHAT</sequence>
<feature type="region of interest" description="Disordered" evidence="1">
    <location>
        <begin position="133"/>
        <end position="169"/>
    </location>
</feature>
<evidence type="ECO:0000256" key="1">
    <source>
        <dbReference type="SAM" id="MobiDB-lite"/>
    </source>
</evidence>
<feature type="region of interest" description="Disordered" evidence="1">
    <location>
        <begin position="269"/>
        <end position="403"/>
    </location>
</feature>
<feature type="region of interest" description="Disordered" evidence="1">
    <location>
        <begin position="1"/>
        <end position="74"/>
    </location>
</feature>
<organism evidence="2 3">
    <name type="scientific">Geranomyces variabilis</name>
    <dbReference type="NCBI Taxonomy" id="109894"/>
    <lineage>
        <taxon>Eukaryota</taxon>
        <taxon>Fungi</taxon>
        <taxon>Fungi incertae sedis</taxon>
        <taxon>Chytridiomycota</taxon>
        <taxon>Chytridiomycota incertae sedis</taxon>
        <taxon>Chytridiomycetes</taxon>
        <taxon>Spizellomycetales</taxon>
        <taxon>Powellomycetaceae</taxon>
        <taxon>Geranomyces</taxon>
    </lineage>
</organism>
<comment type="caution">
    <text evidence="2">The sequence shown here is derived from an EMBL/GenBank/DDBJ whole genome shotgun (WGS) entry which is preliminary data.</text>
</comment>
<evidence type="ECO:0000313" key="2">
    <source>
        <dbReference type="EMBL" id="KAJ3172773.1"/>
    </source>
</evidence>
<feature type="compositionally biased region" description="Polar residues" evidence="1">
    <location>
        <begin position="368"/>
        <end position="389"/>
    </location>
</feature>
<dbReference type="AlphaFoldDB" id="A0AAD5TDL2"/>
<dbReference type="EMBL" id="JADGJQ010000077">
    <property type="protein sequence ID" value="KAJ3172773.1"/>
    <property type="molecule type" value="Genomic_DNA"/>
</dbReference>
<reference evidence="2" key="1">
    <citation type="submission" date="2020-05" db="EMBL/GenBank/DDBJ databases">
        <title>Phylogenomic resolution of chytrid fungi.</title>
        <authorList>
            <person name="Stajich J.E."/>
            <person name="Amses K."/>
            <person name="Simmons R."/>
            <person name="Seto K."/>
            <person name="Myers J."/>
            <person name="Bonds A."/>
            <person name="Quandt C.A."/>
            <person name="Barry K."/>
            <person name="Liu P."/>
            <person name="Grigoriev I."/>
            <person name="Longcore J.E."/>
            <person name="James T.Y."/>
        </authorList>
    </citation>
    <scope>NUCLEOTIDE SEQUENCE</scope>
    <source>
        <strain evidence="2">JEL0379</strain>
    </source>
</reference>
<feature type="compositionally biased region" description="Basic and acidic residues" evidence="1">
    <location>
        <begin position="332"/>
        <end position="344"/>
    </location>
</feature>
<gene>
    <name evidence="2" type="ORF">HDU87_007861</name>
</gene>
<feature type="compositionally biased region" description="Polar residues" evidence="1">
    <location>
        <begin position="44"/>
        <end position="62"/>
    </location>
</feature>
<evidence type="ECO:0000313" key="3">
    <source>
        <dbReference type="Proteomes" id="UP001212152"/>
    </source>
</evidence>
<feature type="region of interest" description="Disordered" evidence="1">
    <location>
        <begin position="214"/>
        <end position="240"/>
    </location>
</feature>
<protein>
    <submittedName>
        <fullName evidence="2">Uncharacterized protein</fullName>
    </submittedName>
</protein>
<feature type="compositionally biased region" description="Basic residues" evidence="1">
    <location>
        <begin position="297"/>
        <end position="306"/>
    </location>
</feature>
<name>A0AAD5TDL2_9FUNG</name>
<keyword evidence="3" id="KW-1185">Reference proteome</keyword>